<sequence>MPTIPYCGTPPLPGDVAWNLDPVLISALLLAGLAMPWRARGAARLPAALLGWAVLALALVSPLCNLSVALFSARVAQHMLLTLLAAPLLAYGIWGTGGKVWRPGAPGAAFALALWAWHLPGPYAASFAADLTYWAMHATLFGAALWFWAALCRGVVARPDAAALAALAIAVQMGLLGALLTLAPRPLFLSVHGPGITAPWGLSPLEDQQLGGLLMWVPGGLLFAAFAVAGLGLSLRAGATPAARPAR</sequence>
<keyword evidence="5 6" id="KW-0472">Membrane</keyword>
<comment type="subcellular location">
    <subcellularLocation>
        <location evidence="1">Cell membrane</location>
        <topology evidence="1">Multi-pass membrane protein</topology>
    </subcellularLocation>
</comment>
<feature type="transmembrane region" description="Helical" evidence="6">
    <location>
        <begin position="213"/>
        <end position="235"/>
    </location>
</feature>
<feature type="transmembrane region" description="Helical" evidence="6">
    <location>
        <begin position="161"/>
        <end position="183"/>
    </location>
</feature>
<name>A0ABS1V4M9_9PROT</name>
<reference evidence="7 8" key="1">
    <citation type="submission" date="2021-01" db="EMBL/GenBank/DDBJ databases">
        <title>Belnapia mucosa sp. nov. and Belnapia arida sp. nov., isolated from the Tabernas Desert (Almeria, Spain).</title>
        <authorList>
            <person name="Molina-Menor E."/>
            <person name="Vidal-Verdu A."/>
            <person name="Calonge A."/>
            <person name="Satari L."/>
            <person name="Pereto Magraner J."/>
            <person name="Porcar Miralles M."/>
        </authorList>
    </citation>
    <scope>NUCLEOTIDE SEQUENCE [LARGE SCALE GENOMIC DNA]</scope>
    <source>
        <strain evidence="7 8">T6</strain>
    </source>
</reference>
<keyword evidence="3 6" id="KW-0812">Transmembrane</keyword>
<dbReference type="InterPro" id="IPR019108">
    <property type="entry name" value="Caa3_assmbl_CtaG-rel"/>
</dbReference>
<keyword evidence="2" id="KW-1003">Cell membrane</keyword>
<feature type="transmembrane region" description="Helical" evidence="6">
    <location>
        <begin position="49"/>
        <end position="69"/>
    </location>
</feature>
<evidence type="ECO:0000256" key="4">
    <source>
        <dbReference type="ARBA" id="ARBA00022989"/>
    </source>
</evidence>
<accession>A0ABS1V4M9</accession>
<feature type="transmembrane region" description="Helical" evidence="6">
    <location>
        <begin position="100"/>
        <end position="119"/>
    </location>
</feature>
<dbReference type="RefSeq" id="WP_202824980.1">
    <property type="nucleotide sequence ID" value="NZ_JAEUXJ010000002.1"/>
</dbReference>
<keyword evidence="8" id="KW-1185">Reference proteome</keyword>
<feature type="transmembrane region" description="Helical" evidence="6">
    <location>
        <begin position="75"/>
        <end position="93"/>
    </location>
</feature>
<evidence type="ECO:0000256" key="3">
    <source>
        <dbReference type="ARBA" id="ARBA00022692"/>
    </source>
</evidence>
<evidence type="ECO:0000256" key="6">
    <source>
        <dbReference type="SAM" id="Phobius"/>
    </source>
</evidence>
<keyword evidence="4 6" id="KW-1133">Transmembrane helix</keyword>
<dbReference type="Proteomes" id="UP000606490">
    <property type="component" value="Unassembled WGS sequence"/>
</dbReference>
<evidence type="ECO:0000313" key="7">
    <source>
        <dbReference type="EMBL" id="MBL6455273.1"/>
    </source>
</evidence>
<feature type="transmembrane region" description="Helical" evidence="6">
    <location>
        <begin position="20"/>
        <end position="37"/>
    </location>
</feature>
<dbReference type="EMBL" id="JAEUXJ010000002">
    <property type="protein sequence ID" value="MBL6455273.1"/>
    <property type="molecule type" value="Genomic_DNA"/>
</dbReference>
<organism evidence="7 8">
    <name type="scientific">Belnapia mucosa</name>
    <dbReference type="NCBI Taxonomy" id="2804532"/>
    <lineage>
        <taxon>Bacteria</taxon>
        <taxon>Pseudomonadati</taxon>
        <taxon>Pseudomonadota</taxon>
        <taxon>Alphaproteobacteria</taxon>
        <taxon>Acetobacterales</taxon>
        <taxon>Roseomonadaceae</taxon>
        <taxon>Belnapia</taxon>
    </lineage>
</organism>
<evidence type="ECO:0000256" key="5">
    <source>
        <dbReference type="ARBA" id="ARBA00023136"/>
    </source>
</evidence>
<comment type="caution">
    <text evidence="7">The sequence shown here is derived from an EMBL/GenBank/DDBJ whole genome shotgun (WGS) entry which is preliminary data.</text>
</comment>
<evidence type="ECO:0000256" key="1">
    <source>
        <dbReference type="ARBA" id="ARBA00004651"/>
    </source>
</evidence>
<gene>
    <name evidence="7" type="ORF">JMJ55_08065</name>
</gene>
<protein>
    <submittedName>
        <fullName evidence="7">Cytochrome c oxidase assembly protein</fullName>
    </submittedName>
</protein>
<dbReference type="Pfam" id="PF09678">
    <property type="entry name" value="Caa3_CtaG"/>
    <property type="match status" value="1"/>
</dbReference>
<proteinExistence type="predicted"/>
<evidence type="ECO:0000313" key="8">
    <source>
        <dbReference type="Proteomes" id="UP000606490"/>
    </source>
</evidence>
<evidence type="ECO:0000256" key="2">
    <source>
        <dbReference type="ARBA" id="ARBA00022475"/>
    </source>
</evidence>
<feature type="transmembrane region" description="Helical" evidence="6">
    <location>
        <begin position="131"/>
        <end position="149"/>
    </location>
</feature>